<feature type="compositionally biased region" description="Pro residues" evidence="1">
    <location>
        <begin position="80"/>
        <end position="94"/>
    </location>
</feature>
<accession>A0A2G9RPT4</accession>
<organism evidence="2 3">
    <name type="scientific">Aquarana catesbeiana</name>
    <name type="common">American bullfrog</name>
    <name type="synonym">Rana catesbeiana</name>
    <dbReference type="NCBI Taxonomy" id="8400"/>
    <lineage>
        <taxon>Eukaryota</taxon>
        <taxon>Metazoa</taxon>
        <taxon>Chordata</taxon>
        <taxon>Craniata</taxon>
        <taxon>Vertebrata</taxon>
        <taxon>Euteleostomi</taxon>
        <taxon>Amphibia</taxon>
        <taxon>Batrachia</taxon>
        <taxon>Anura</taxon>
        <taxon>Neobatrachia</taxon>
        <taxon>Ranoidea</taxon>
        <taxon>Ranidae</taxon>
        <taxon>Aquarana</taxon>
    </lineage>
</organism>
<keyword evidence="3" id="KW-1185">Reference proteome</keyword>
<gene>
    <name evidence="2" type="ORF">AB205_0119840</name>
</gene>
<evidence type="ECO:0000313" key="2">
    <source>
        <dbReference type="EMBL" id="PIO29755.1"/>
    </source>
</evidence>
<dbReference type="EMBL" id="KV934997">
    <property type="protein sequence ID" value="PIO29755.1"/>
    <property type="molecule type" value="Genomic_DNA"/>
</dbReference>
<reference evidence="3" key="1">
    <citation type="journal article" date="2017" name="Nat. Commun.">
        <title>The North American bullfrog draft genome provides insight into hormonal regulation of long noncoding RNA.</title>
        <authorList>
            <person name="Hammond S.A."/>
            <person name="Warren R.L."/>
            <person name="Vandervalk B.P."/>
            <person name="Kucuk E."/>
            <person name="Khan H."/>
            <person name="Gibb E.A."/>
            <person name="Pandoh P."/>
            <person name="Kirk H."/>
            <person name="Zhao Y."/>
            <person name="Jones M."/>
            <person name="Mungall A.J."/>
            <person name="Coope R."/>
            <person name="Pleasance S."/>
            <person name="Moore R.A."/>
            <person name="Holt R.A."/>
            <person name="Round J.M."/>
            <person name="Ohora S."/>
            <person name="Walle B.V."/>
            <person name="Veldhoen N."/>
            <person name="Helbing C.C."/>
            <person name="Birol I."/>
        </authorList>
    </citation>
    <scope>NUCLEOTIDE SEQUENCE [LARGE SCALE GENOMIC DNA]</scope>
</reference>
<dbReference type="AlphaFoldDB" id="A0A2G9RPT4"/>
<dbReference type="OrthoDB" id="8195247at2759"/>
<feature type="region of interest" description="Disordered" evidence="1">
    <location>
        <begin position="22"/>
        <end position="107"/>
    </location>
</feature>
<feature type="compositionally biased region" description="Low complexity" evidence="1">
    <location>
        <begin position="22"/>
        <end position="37"/>
    </location>
</feature>
<proteinExistence type="predicted"/>
<feature type="compositionally biased region" description="Basic residues" evidence="1">
    <location>
        <begin position="95"/>
        <end position="107"/>
    </location>
</feature>
<sequence length="107" mass="11602">MTYMSPGCGTTTACIFLSNQTESRPSLSTLPSTSAEAPEVQPGPSTQKDDVEEPSLTQALNKEMRGELTHQTNLCELDHAPPPPPPTTQPPHPPQQHRRKSGRKCGE</sequence>
<protein>
    <submittedName>
        <fullName evidence="2">Uncharacterized protein</fullName>
    </submittedName>
</protein>
<dbReference type="Proteomes" id="UP000228934">
    <property type="component" value="Unassembled WGS sequence"/>
</dbReference>
<name>A0A2G9RPT4_AQUCT</name>
<evidence type="ECO:0000313" key="3">
    <source>
        <dbReference type="Proteomes" id="UP000228934"/>
    </source>
</evidence>
<evidence type="ECO:0000256" key="1">
    <source>
        <dbReference type="SAM" id="MobiDB-lite"/>
    </source>
</evidence>